<reference evidence="1" key="1">
    <citation type="submission" date="2023-04" db="EMBL/GenBank/DDBJ databases">
        <title>Draft Genome sequencing of Naganishia species isolated from polar environments using Oxford Nanopore Technology.</title>
        <authorList>
            <person name="Leo P."/>
            <person name="Venkateswaran K."/>
        </authorList>
    </citation>
    <scope>NUCLEOTIDE SEQUENCE</scope>
    <source>
        <strain evidence="1">DBVPG 5303</strain>
    </source>
</reference>
<gene>
    <name evidence="1" type="ORF">QFC24_002892</name>
</gene>
<keyword evidence="2" id="KW-1185">Reference proteome</keyword>
<name>A0ACC2XLN0_9TREE</name>
<organism evidence="1 2">
    <name type="scientific">Naganishia onofrii</name>
    <dbReference type="NCBI Taxonomy" id="1851511"/>
    <lineage>
        <taxon>Eukaryota</taxon>
        <taxon>Fungi</taxon>
        <taxon>Dikarya</taxon>
        <taxon>Basidiomycota</taxon>
        <taxon>Agaricomycotina</taxon>
        <taxon>Tremellomycetes</taxon>
        <taxon>Filobasidiales</taxon>
        <taxon>Filobasidiaceae</taxon>
        <taxon>Naganishia</taxon>
    </lineage>
</organism>
<sequence length="854" mass="93639">MRGGYAESENDSPGAQPTRKAGIWGRASEVGRNSILPILGYARKPNNLGKSQATDHDSNEDIDRATPLPPPIMSLQPSLVKTSAISRLFSRAKEPKSPRPARFLSRTFAKSTTVDNDYSLGAYSALGRAHPGEAAAHYNRNEAANSQSAKKTREPLIPPLRKRNITKTIIGTPQTRGPVVPGEMAGTAVPLISVEEARARAAASGSGLPLLERHLSTVESVELEPSLKTAPSPKSPLIFDQVVHRTSQSIQPRSIRDISRPVSGLKLASSLLRNDGEQGAERGETGAQGNTFLRWTPTPPRLATPRVNELRRDLLSGRPVIETMNSHRPDQRRLRTPELPSTVLSRPAIRRRSVTEPCDLVQYRADKGEIKVSPWNLPDFSNAPQYPLLQQDSRTSRQYEHHFEPDMSPTATRRPLTANSHRRESGFDWQTATTDEQRISLPSSYSTHGTDNRKGSENDYDSDEEQEVIAELQGTSLRYQPPVQSSQHGRRRSTIWSQASGSTETEEDSRALASDNENLLLAPIQPLNFATDRPQRRLPTVPRRLSTTGGGAETHVTQGVEYSTQGNFLTATFEKQSSQRMGSVSPILTGKSSGAQRKPSDAGTDDSSLSPTATRKNVPEETAEAGTIEPKPLTRRKPISPELLKEIENTQNRSTGHVPVSRSLMPVAEDQRPRARFSDEVGFLEEGQFAFSPPPKTIRLVTPPQLLVYPGCSKPSPEILAPQPTMRRGSMMPPDRMVFLASPSSVRESSMMPPDQMEDLTPQPSARRGSMMPSDRITAKSPSPFAAVRTAEQAALAKASSPSAEAQGPKAVQTRGDWRQLRKTSVTGYYLGVTQDDSEDLEIHSGEEGENSLR</sequence>
<comment type="caution">
    <text evidence="1">The sequence shown here is derived from an EMBL/GenBank/DDBJ whole genome shotgun (WGS) entry which is preliminary data.</text>
</comment>
<accession>A0ACC2XLN0</accession>
<evidence type="ECO:0000313" key="1">
    <source>
        <dbReference type="EMBL" id="KAJ9124960.1"/>
    </source>
</evidence>
<dbReference type="Proteomes" id="UP001234202">
    <property type="component" value="Unassembled WGS sequence"/>
</dbReference>
<evidence type="ECO:0000313" key="2">
    <source>
        <dbReference type="Proteomes" id="UP001234202"/>
    </source>
</evidence>
<proteinExistence type="predicted"/>
<protein>
    <submittedName>
        <fullName evidence="1">Uncharacterized protein</fullName>
    </submittedName>
</protein>
<dbReference type="EMBL" id="JASBWV010000008">
    <property type="protein sequence ID" value="KAJ9124960.1"/>
    <property type="molecule type" value="Genomic_DNA"/>
</dbReference>